<dbReference type="Proteomes" id="UP000825729">
    <property type="component" value="Unassembled WGS sequence"/>
</dbReference>
<dbReference type="EMBL" id="JAINDJ010000002">
    <property type="protein sequence ID" value="KAG9459506.1"/>
    <property type="molecule type" value="Genomic_DNA"/>
</dbReference>
<keyword evidence="7" id="KW-0010">Activator</keyword>
<evidence type="ECO:0000259" key="12">
    <source>
        <dbReference type="PROSITE" id="PS50110"/>
    </source>
</evidence>
<comment type="similarity">
    <text evidence="2">Belongs to the ARR family. Type-B subfamily.</text>
</comment>
<dbReference type="PIRSF" id="PIRSF036392">
    <property type="entry name" value="RR_ARR_type-B"/>
    <property type="match status" value="1"/>
</dbReference>
<dbReference type="PANTHER" id="PTHR43874:SF67">
    <property type="entry name" value="TWO-COMPONENT RESPONSE REGULATOR ARR2"/>
    <property type="match status" value="1"/>
</dbReference>
<dbReference type="InterPro" id="IPR017053">
    <property type="entry name" value="Response_reg_B-typ_pln"/>
</dbReference>
<organism evidence="14 15">
    <name type="scientific">Aristolochia fimbriata</name>
    <name type="common">White veined hardy Dutchman's pipe vine</name>
    <dbReference type="NCBI Taxonomy" id="158543"/>
    <lineage>
        <taxon>Eukaryota</taxon>
        <taxon>Viridiplantae</taxon>
        <taxon>Streptophyta</taxon>
        <taxon>Embryophyta</taxon>
        <taxon>Tracheophyta</taxon>
        <taxon>Spermatophyta</taxon>
        <taxon>Magnoliopsida</taxon>
        <taxon>Magnoliidae</taxon>
        <taxon>Piperales</taxon>
        <taxon>Aristolochiaceae</taxon>
        <taxon>Aristolochia</taxon>
    </lineage>
</organism>
<feature type="region of interest" description="Disordered" evidence="11">
    <location>
        <begin position="161"/>
        <end position="214"/>
    </location>
</feature>
<dbReference type="PROSITE" id="PS50110">
    <property type="entry name" value="RESPONSE_REGULATORY"/>
    <property type="match status" value="1"/>
</dbReference>
<dbReference type="SUPFAM" id="SSF46689">
    <property type="entry name" value="Homeodomain-like"/>
    <property type="match status" value="1"/>
</dbReference>
<keyword evidence="3 10" id="KW-0597">Phosphoprotein</keyword>
<feature type="domain" description="HTH myb-type" evidence="13">
    <location>
        <begin position="216"/>
        <end position="273"/>
    </location>
</feature>
<dbReference type="PROSITE" id="PS51294">
    <property type="entry name" value="HTH_MYB"/>
    <property type="match status" value="1"/>
</dbReference>
<dbReference type="InterPro" id="IPR006447">
    <property type="entry name" value="Myb_dom_plants"/>
</dbReference>
<dbReference type="InterPro" id="IPR017930">
    <property type="entry name" value="Myb_dom"/>
</dbReference>
<evidence type="ECO:0008006" key="16">
    <source>
        <dbReference type="Google" id="ProtNLM"/>
    </source>
</evidence>
<dbReference type="PANTHER" id="PTHR43874">
    <property type="entry name" value="TWO-COMPONENT RESPONSE REGULATOR"/>
    <property type="match status" value="1"/>
</dbReference>
<sequence>MNTDTVAKSAISTASSNGSRKGVDGIPDQFPAGLRVLVVDDDPICLKILEKMLQNCLYEVTTCSRAVVALSMLRERKDGFDLVLSDVYMPDMDGFKLLEHIGLEMDLPVIMMSADDGKDVVMKGVTHGACDYLIKPVRMEALKNIWQHLVRKKRNELKDLEHSGSVEDSDRNKRASDDGDYASSVNEGSWRNSKRRKDVKDEEDEGEEREDSSTLKKPRVVWSVDLHQQFVAAVNQLGIDKAVPKKILELMNVPGLTRENVASHLQKYRLYLKRLSGVSQHQSGLNAPFVNPSDAHFSSLGSFDGLDIQTIAVPNQLQPENLMTLQGIGRPNATTGMGITLVDQMNLLNPESQITNSSKLRYGVSQQQLSNKQVNLLHGLSTAMEPKQLMHLRQPVQTFGNMGLQVSEGGSNGFLSLPTQRTGTSHLDHMQGVPVSSSLTMQGAQHRQQVPVNQNQIQVDMLRQQRSRGHLLNEIAGGHASSLPSSIGQQMLSNGASGLVFSRNASVVNGRSPSTGEGCFNNNSPYISVSQPSITFPVTHGTELPGNGFPVASTAGLFQESIPTTGSLEALGGANHLKGSRGAIPSYDIFSELQNKSQGWELPSVNMTYNTAGAVNLSHNPDFALGQQGLIGPQKNGLNINERASREGADPLQNNLSGDNSFRIKAEGMPNLGGDNVLLNDHFGQDDVFTIYKQQPQEGIGPVETEFSFDGFHMDNIPA</sequence>
<evidence type="ECO:0000256" key="10">
    <source>
        <dbReference type="PROSITE-ProRule" id="PRU00169"/>
    </source>
</evidence>
<evidence type="ECO:0000256" key="6">
    <source>
        <dbReference type="ARBA" id="ARBA00023125"/>
    </source>
</evidence>
<dbReference type="FunFam" id="1.10.10.60:FF:000007">
    <property type="entry name" value="Two-component response regulator"/>
    <property type="match status" value="1"/>
</dbReference>
<evidence type="ECO:0000256" key="4">
    <source>
        <dbReference type="ARBA" id="ARBA00023012"/>
    </source>
</evidence>
<keyword evidence="9" id="KW-0539">Nucleus</keyword>
<dbReference type="InterPro" id="IPR045279">
    <property type="entry name" value="ARR-like"/>
</dbReference>
<accession>A0AAV7FH14</accession>
<gene>
    <name evidence="14" type="ORF">H6P81_004014</name>
</gene>
<dbReference type="Pfam" id="PF00072">
    <property type="entry name" value="Response_reg"/>
    <property type="match status" value="1"/>
</dbReference>
<keyword evidence="6" id="KW-0238">DNA-binding</keyword>
<evidence type="ECO:0000256" key="7">
    <source>
        <dbReference type="ARBA" id="ARBA00023159"/>
    </source>
</evidence>
<dbReference type="Pfam" id="PF00249">
    <property type="entry name" value="Myb_DNA-binding"/>
    <property type="match status" value="1"/>
</dbReference>
<reference evidence="14 15" key="1">
    <citation type="submission" date="2021-07" db="EMBL/GenBank/DDBJ databases">
        <title>The Aristolochia fimbriata genome: insights into angiosperm evolution, floral development and chemical biosynthesis.</title>
        <authorList>
            <person name="Jiao Y."/>
        </authorList>
    </citation>
    <scope>NUCLEOTIDE SEQUENCE [LARGE SCALE GENOMIC DNA]</scope>
    <source>
        <strain evidence="14">IBCAS-2021</strain>
        <tissue evidence="14">Leaf</tissue>
    </source>
</reference>
<evidence type="ECO:0000256" key="2">
    <source>
        <dbReference type="ARBA" id="ARBA00006015"/>
    </source>
</evidence>
<dbReference type="GO" id="GO:0003677">
    <property type="term" value="F:DNA binding"/>
    <property type="evidence" value="ECO:0007669"/>
    <property type="project" value="UniProtKB-KW"/>
</dbReference>
<dbReference type="SUPFAM" id="SSF52172">
    <property type="entry name" value="CheY-like"/>
    <property type="match status" value="1"/>
</dbReference>
<evidence type="ECO:0000256" key="11">
    <source>
        <dbReference type="SAM" id="MobiDB-lite"/>
    </source>
</evidence>
<feature type="domain" description="Response regulatory" evidence="12">
    <location>
        <begin position="35"/>
        <end position="150"/>
    </location>
</feature>
<keyword evidence="5" id="KW-0805">Transcription regulation</keyword>
<comment type="caution">
    <text evidence="14">The sequence shown here is derived from an EMBL/GenBank/DDBJ whole genome shotgun (WGS) entry which is preliminary data.</text>
</comment>
<dbReference type="Gene3D" id="3.40.50.2300">
    <property type="match status" value="1"/>
</dbReference>
<dbReference type="CDD" id="cd17584">
    <property type="entry name" value="REC_typeB_ARR-like"/>
    <property type="match status" value="1"/>
</dbReference>
<dbReference type="InterPro" id="IPR001789">
    <property type="entry name" value="Sig_transdc_resp-reg_receiver"/>
</dbReference>
<dbReference type="GO" id="GO:0000160">
    <property type="term" value="P:phosphorelay signal transduction system"/>
    <property type="evidence" value="ECO:0007669"/>
    <property type="project" value="UniProtKB-KW"/>
</dbReference>
<evidence type="ECO:0000256" key="9">
    <source>
        <dbReference type="ARBA" id="ARBA00023242"/>
    </source>
</evidence>
<keyword evidence="15" id="KW-1185">Reference proteome</keyword>
<dbReference type="InterPro" id="IPR001005">
    <property type="entry name" value="SANT/Myb"/>
</dbReference>
<evidence type="ECO:0000256" key="8">
    <source>
        <dbReference type="ARBA" id="ARBA00023163"/>
    </source>
</evidence>
<keyword evidence="4" id="KW-0902">Two-component regulatory system</keyword>
<dbReference type="InterPro" id="IPR009057">
    <property type="entry name" value="Homeodomain-like_sf"/>
</dbReference>
<evidence type="ECO:0000256" key="5">
    <source>
        <dbReference type="ARBA" id="ARBA00023015"/>
    </source>
</evidence>
<feature type="compositionally biased region" description="Basic and acidic residues" evidence="11">
    <location>
        <begin position="161"/>
        <end position="177"/>
    </location>
</feature>
<dbReference type="SMART" id="SM00448">
    <property type="entry name" value="REC"/>
    <property type="match status" value="1"/>
</dbReference>
<feature type="compositionally biased region" description="Acidic residues" evidence="11">
    <location>
        <begin position="201"/>
        <end position="210"/>
    </location>
</feature>
<evidence type="ECO:0000313" key="15">
    <source>
        <dbReference type="Proteomes" id="UP000825729"/>
    </source>
</evidence>
<dbReference type="GO" id="GO:0009736">
    <property type="term" value="P:cytokinin-activated signaling pathway"/>
    <property type="evidence" value="ECO:0007669"/>
    <property type="project" value="InterPro"/>
</dbReference>
<keyword evidence="8" id="KW-0804">Transcription</keyword>
<evidence type="ECO:0000256" key="1">
    <source>
        <dbReference type="ARBA" id="ARBA00004123"/>
    </source>
</evidence>
<feature type="region of interest" description="Disordered" evidence="11">
    <location>
        <begin position="1"/>
        <end position="22"/>
    </location>
</feature>
<feature type="modified residue" description="4-aspartylphosphate" evidence="10">
    <location>
        <position position="86"/>
    </location>
</feature>
<comment type="subcellular location">
    <subcellularLocation>
        <location evidence="1">Nucleus</location>
    </subcellularLocation>
</comment>
<dbReference type="FunFam" id="3.40.50.2300:FF:000408">
    <property type="entry name" value="Two-component response regulator"/>
    <property type="match status" value="1"/>
</dbReference>
<name>A0AAV7FH14_ARIFI</name>
<evidence type="ECO:0000259" key="13">
    <source>
        <dbReference type="PROSITE" id="PS51294"/>
    </source>
</evidence>
<evidence type="ECO:0000313" key="14">
    <source>
        <dbReference type="EMBL" id="KAG9459506.1"/>
    </source>
</evidence>
<proteinExistence type="inferred from homology"/>
<dbReference type="NCBIfam" id="TIGR01557">
    <property type="entry name" value="myb_SHAQKYF"/>
    <property type="match status" value="1"/>
</dbReference>
<dbReference type="Gene3D" id="1.10.10.60">
    <property type="entry name" value="Homeodomain-like"/>
    <property type="match status" value="1"/>
</dbReference>
<protein>
    <recommendedName>
        <fullName evidence="16">Two-component response regulator</fullName>
    </recommendedName>
</protein>
<dbReference type="GO" id="GO:0005634">
    <property type="term" value="C:nucleus"/>
    <property type="evidence" value="ECO:0007669"/>
    <property type="project" value="UniProtKB-SubCell"/>
</dbReference>
<dbReference type="InterPro" id="IPR011006">
    <property type="entry name" value="CheY-like_superfamily"/>
</dbReference>
<feature type="compositionally biased region" description="Polar residues" evidence="11">
    <location>
        <begin position="1"/>
        <end position="19"/>
    </location>
</feature>
<evidence type="ECO:0000256" key="3">
    <source>
        <dbReference type="ARBA" id="ARBA00022553"/>
    </source>
</evidence>
<dbReference type="GO" id="GO:0003700">
    <property type="term" value="F:DNA-binding transcription factor activity"/>
    <property type="evidence" value="ECO:0007669"/>
    <property type="project" value="InterPro"/>
</dbReference>
<dbReference type="AlphaFoldDB" id="A0AAV7FH14"/>